<evidence type="ECO:0000313" key="13">
    <source>
        <dbReference type="Proteomes" id="UP000645517"/>
    </source>
</evidence>
<feature type="binding site" evidence="8">
    <location>
        <position position="197"/>
    </location>
    <ligand>
        <name>ATP</name>
        <dbReference type="ChEBI" id="CHEBI:30616"/>
    </ligand>
</feature>
<feature type="binding site" description="in other chain" evidence="8">
    <location>
        <begin position="268"/>
        <end position="269"/>
    </location>
    <ligand>
        <name>deamido-NAD(+)</name>
        <dbReference type="ChEBI" id="CHEBI:58437"/>
        <note>ligand shared between two neighboring subunits</note>
    </ligand>
</feature>
<feature type="domain" description="NAD/GMP synthase" evidence="11">
    <location>
        <begin position="23"/>
        <end position="273"/>
    </location>
</feature>
<keyword evidence="3 8" id="KW-0479">Metal-binding</keyword>
<name>A0ABQ2J0U7_9DEIO</name>
<keyword evidence="4 8" id="KW-0547">Nucleotide-binding</keyword>
<comment type="similarity">
    <text evidence="1 8 9">Belongs to the NAD synthetase family.</text>
</comment>
<feature type="binding site" evidence="8">
    <location>
        <position position="188"/>
    </location>
    <ligand>
        <name>deamido-NAD(+)</name>
        <dbReference type="ChEBI" id="CHEBI:58437"/>
        <note>ligand shared between two neighboring subunits</note>
    </ligand>
</feature>
<protein>
    <recommendedName>
        <fullName evidence="8 10">NH(3)-dependent NAD(+) synthetase</fullName>
        <ecNumber evidence="8 10">6.3.1.5</ecNumber>
    </recommendedName>
</protein>
<feature type="binding site" evidence="8">
    <location>
        <position position="173"/>
    </location>
    <ligand>
        <name>Mg(2+)</name>
        <dbReference type="ChEBI" id="CHEBI:18420"/>
    </ligand>
</feature>
<dbReference type="Gene3D" id="3.40.50.620">
    <property type="entry name" value="HUPs"/>
    <property type="match status" value="1"/>
</dbReference>
<feature type="binding site" evidence="8">
    <location>
        <begin position="45"/>
        <end position="52"/>
    </location>
    <ligand>
        <name>ATP</name>
        <dbReference type="ChEBI" id="CHEBI:30616"/>
    </ligand>
</feature>
<feature type="binding site" evidence="8">
    <location>
        <position position="219"/>
    </location>
    <ligand>
        <name>ATP</name>
        <dbReference type="ChEBI" id="CHEBI:30616"/>
    </ligand>
</feature>
<reference evidence="13" key="1">
    <citation type="journal article" date="2019" name="Int. J. Syst. Evol. Microbiol.">
        <title>The Global Catalogue of Microorganisms (GCM) 10K type strain sequencing project: providing services to taxonomists for standard genome sequencing and annotation.</title>
        <authorList>
            <consortium name="The Broad Institute Genomics Platform"/>
            <consortium name="The Broad Institute Genome Sequencing Center for Infectious Disease"/>
            <person name="Wu L."/>
            <person name="Ma J."/>
        </authorList>
    </citation>
    <scope>NUCLEOTIDE SEQUENCE [LARGE SCALE GENOMIC DNA]</scope>
    <source>
        <strain evidence="13">JCM 16918</strain>
    </source>
</reference>
<comment type="function">
    <text evidence="8">Catalyzes the ATP-dependent amidation of deamido-NAD to form NAD. Uses ammonia as a nitrogen source.</text>
</comment>
<sequence>MSMQQVIIRELEVRPVIDPAQEVERRVAFLCAYLRASGTKGLILGISGGQDSTLAGRLCQLAAERLRADSTEATFVAVRLPYGVQADAADAQRALAFIRPDRSVTVNVKGAVDAASGAAAAALTGAALAEAGTGGELRDFVRGNIKARERMVAQYALAGQLNLLVVGTDHAAEAITGFFTKYGDGGVDLTPLTGLSKRQGAQLLEFLGAPEETWRKVPTADLEDDRPGLPDEVALGLTYAQIDDYLEGQEVAPEVAERLERMYRVTRHKRAVPVTPFDGWWQEA</sequence>
<feature type="binding site" evidence="8">
    <location>
        <position position="51"/>
    </location>
    <ligand>
        <name>Mg(2+)</name>
        <dbReference type="ChEBI" id="CHEBI:18420"/>
    </ligand>
</feature>
<evidence type="ECO:0000256" key="5">
    <source>
        <dbReference type="ARBA" id="ARBA00022840"/>
    </source>
</evidence>
<evidence type="ECO:0000256" key="2">
    <source>
        <dbReference type="ARBA" id="ARBA00022598"/>
    </source>
</evidence>
<evidence type="ECO:0000256" key="10">
    <source>
        <dbReference type="RuleBase" id="RU003812"/>
    </source>
</evidence>
<evidence type="ECO:0000313" key="12">
    <source>
        <dbReference type="EMBL" id="GGN33866.1"/>
    </source>
</evidence>
<evidence type="ECO:0000256" key="7">
    <source>
        <dbReference type="ARBA" id="ARBA00023027"/>
    </source>
</evidence>
<comment type="caution">
    <text evidence="12">The sequence shown here is derived from an EMBL/GenBank/DDBJ whole genome shotgun (WGS) entry which is preliminary data.</text>
</comment>
<comment type="pathway">
    <text evidence="8">Cofactor biosynthesis; NAD(+) biosynthesis; NAD(+) from deamido-NAD(+) (ammonia route): step 1/1.</text>
</comment>
<comment type="subunit">
    <text evidence="8">Homodimer.</text>
</comment>
<dbReference type="EMBL" id="BMOR01000003">
    <property type="protein sequence ID" value="GGN33866.1"/>
    <property type="molecule type" value="Genomic_DNA"/>
</dbReference>
<accession>A0ABQ2J0U7</accession>
<dbReference type="NCBIfam" id="TIGR00552">
    <property type="entry name" value="nadE"/>
    <property type="match status" value="1"/>
</dbReference>
<organism evidence="12 13">
    <name type="scientific">Deinococcus daejeonensis</name>
    <dbReference type="NCBI Taxonomy" id="1007098"/>
    <lineage>
        <taxon>Bacteria</taxon>
        <taxon>Thermotogati</taxon>
        <taxon>Deinococcota</taxon>
        <taxon>Deinococci</taxon>
        <taxon>Deinococcales</taxon>
        <taxon>Deinococcaceae</taxon>
        <taxon>Deinococcus</taxon>
    </lineage>
</organism>
<keyword evidence="13" id="KW-1185">Reference proteome</keyword>
<dbReference type="RefSeq" id="WP_189054988.1">
    <property type="nucleotide sequence ID" value="NZ_BMOR01000003.1"/>
</dbReference>
<dbReference type="InterPro" id="IPR003694">
    <property type="entry name" value="NAD_synthase"/>
</dbReference>
<dbReference type="NCBIfam" id="NF001979">
    <property type="entry name" value="PRK00768.1"/>
    <property type="match status" value="1"/>
</dbReference>
<dbReference type="InterPro" id="IPR022310">
    <property type="entry name" value="NAD/GMP_synthase"/>
</dbReference>
<gene>
    <name evidence="8 12" type="primary">nadE</name>
    <name evidence="12" type="ORF">GCM10010842_11920</name>
</gene>
<keyword evidence="5 8" id="KW-0067">ATP-binding</keyword>
<dbReference type="EC" id="6.3.1.5" evidence="8 10"/>
<evidence type="ECO:0000256" key="9">
    <source>
        <dbReference type="RuleBase" id="RU003811"/>
    </source>
</evidence>
<evidence type="ECO:0000256" key="1">
    <source>
        <dbReference type="ARBA" id="ARBA00005859"/>
    </source>
</evidence>
<evidence type="ECO:0000256" key="8">
    <source>
        <dbReference type="HAMAP-Rule" id="MF_00193"/>
    </source>
</evidence>
<evidence type="ECO:0000256" key="4">
    <source>
        <dbReference type="ARBA" id="ARBA00022741"/>
    </source>
</evidence>
<dbReference type="InterPro" id="IPR014729">
    <property type="entry name" value="Rossmann-like_a/b/a_fold"/>
</dbReference>
<dbReference type="HAMAP" id="MF_00193">
    <property type="entry name" value="NadE_ammonia_dep"/>
    <property type="match status" value="1"/>
</dbReference>
<evidence type="ECO:0000256" key="6">
    <source>
        <dbReference type="ARBA" id="ARBA00022842"/>
    </source>
</evidence>
<dbReference type="PANTHER" id="PTHR23090">
    <property type="entry name" value="NH 3 /GLUTAMINE-DEPENDENT NAD + SYNTHETASE"/>
    <property type="match status" value="1"/>
</dbReference>
<dbReference type="PANTHER" id="PTHR23090:SF7">
    <property type="entry name" value="NH(3)-DEPENDENT NAD(+) SYNTHETASE"/>
    <property type="match status" value="1"/>
</dbReference>
<keyword evidence="7 8" id="KW-0520">NAD</keyword>
<proteinExistence type="inferred from homology"/>
<comment type="catalytic activity">
    <reaction evidence="8 10">
        <text>deamido-NAD(+) + NH4(+) + ATP = AMP + diphosphate + NAD(+) + H(+)</text>
        <dbReference type="Rhea" id="RHEA:21188"/>
        <dbReference type="ChEBI" id="CHEBI:15378"/>
        <dbReference type="ChEBI" id="CHEBI:28938"/>
        <dbReference type="ChEBI" id="CHEBI:30616"/>
        <dbReference type="ChEBI" id="CHEBI:33019"/>
        <dbReference type="ChEBI" id="CHEBI:57540"/>
        <dbReference type="ChEBI" id="CHEBI:58437"/>
        <dbReference type="ChEBI" id="CHEBI:456215"/>
        <dbReference type="EC" id="6.3.1.5"/>
    </reaction>
</comment>
<dbReference type="Proteomes" id="UP000645517">
    <property type="component" value="Unassembled WGS sequence"/>
</dbReference>
<dbReference type="InterPro" id="IPR022926">
    <property type="entry name" value="NH(3)-dep_NAD(+)_synth"/>
</dbReference>
<keyword evidence="6 8" id="KW-0460">Magnesium</keyword>
<dbReference type="Pfam" id="PF02540">
    <property type="entry name" value="NAD_synthase"/>
    <property type="match status" value="1"/>
</dbReference>
<evidence type="ECO:0000256" key="3">
    <source>
        <dbReference type="ARBA" id="ARBA00022723"/>
    </source>
</evidence>
<keyword evidence="2 8" id="KW-0436">Ligase</keyword>
<feature type="binding site" description="in other chain" evidence="8">
    <location>
        <position position="148"/>
    </location>
    <ligand>
        <name>deamido-NAD(+)</name>
        <dbReference type="ChEBI" id="CHEBI:58437"/>
        <note>ligand shared between two neighboring subunits</note>
    </ligand>
</feature>
<dbReference type="CDD" id="cd00553">
    <property type="entry name" value="NAD_synthase"/>
    <property type="match status" value="1"/>
</dbReference>
<feature type="binding site" evidence="8">
    <location>
        <position position="168"/>
    </location>
    <ligand>
        <name>ATP</name>
        <dbReference type="ChEBI" id="CHEBI:30616"/>
    </ligand>
</feature>
<feature type="binding site" description="in other chain" evidence="8">
    <location>
        <position position="181"/>
    </location>
    <ligand>
        <name>deamido-NAD(+)</name>
        <dbReference type="ChEBI" id="CHEBI:58437"/>
        <note>ligand shared between two neighboring subunits</note>
    </ligand>
</feature>
<evidence type="ECO:0000259" key="11">
    <source>
        <dbReference type="Pfam" id="PF02540"/>
    </source>
</evidence>
<dbReference type="SUPFAM" id="SSF52402">
    <property type="entry name" value="Adenine nucleotide alpha hydrolases-like"/>
    <property type="match status" value="1"/>
</dbReference>